<gene>
    <name evidence="8" type="ORF">AYY18_15280</name>
</gene>
<evidence type="ECO:0000256" key="7">
    <source>
        <dbReference type="ARBA" id="ARBA00023048"/>
    </source>
</evidence>
<keyword evidence="7" id="KW-0078">Bacteriocin</keyword>
<keyword evidence="3" id="KW-0540">Nuclease</keyword>
<evidence type="ECO:0000256" key="5">
    <source>
        <dbReference type="ARBA" id="ARBA00022801"/>
    </source>
</evidence>
<dbReference type="GO" id="GO:0004519">
    <property type="term" value="F:endonuclease activity"/>
    <property type="evidence" value="ECO:0007669"/>
    <property type="project" value="UniProtKB-KW"/>
</dbReference>
<comment type="caution">
    <text evidence="8">The sequence shown here is derived from an EMBL/GenBank/DDBJ whole genome shotgun (WGS) entry which is preliminary data.</text>
</comment>
<dbReference type="SUPFAM" id="SSF54060">
    <property type="entry name" value="His-Me finger endonucleases"/>
    <property type="match status" value="1"/>
</dbReference>
<dbReference type="GO" id="GO:0019835">
    <property type="term" value="P:cytolysis"/>
    <property type="evidence" value="ECO:0007669"/>
    <property type="project" value="InterPro"/>
</dbReference>
<comment type="similarity">
    <text evidence="1">Belongs to the colicin/pyosin nuclease family.</text>
</comment>
<keyword evidence="2" id="KW-0929">Antimicrobial</keyword>
<dbReference type="GO" id="GO:0042742">
    <property type="term" value="P:defense response to bacterium"/>
    <property type="evidence" value="ECO:0007669"/>
    <property type="project" value="UniProtKB-KW"/>
</dbReference>
<dbReference type="Proteomes" id="UP000092377">
    <property type="component" value="Unassembled WGS sequence"/>
</dbReference>
<dbReference type="AlphaFoldDB" id="A0A1B8HSS3"/>
<evidence type="ECO:0008006" key="10">
    <source>
        <dbReference type="Google" id="ProtNLM"/>
    </source>
</evidence>
<keyword evidence="9" id="KW-1185">Reference proteome</keyword>
<evidence type="ECO:0000256" key="1">
    <source>
        <dbReference type="ARBA" id="ARBA00006811"/>
    </source>
</evidence>
<accession>A0A1B8HSS3</accession>
<keyword evidence="6" id="KW-0044">Antibiotic</keyword>
<protein>
    <recommendedName>
        <fullName evidence="10">HNH endonuclease</fullName>
    </recommendedName>
</protein>
<dbReference type="InterPro" id="IPR003060">
    <property type="entry name" value="Pyocin_killer"/>
</dbReference>
<evidence type="ECO:0000256" key="4">
    <source>
        <dbReference type="ARBA" id="ARBA00022759"/>
    </source>
</evidence>
<organism evidence="8 9">
    <name type="scientific">Morganella psychrotolerans</name>
    <dbReference type="NCBI Taxonomy" id="368603"/>
    <lineage>
        <taxon>Bacteria</taxon>
        <taxon>Pseudomonadati</taxon>
        <taxon>Pseudomonadota</taxon>
        <taxon>Gammaproteobacteria</taxon>
        <taxon>Enterobacterales</taxon>
        <taxon>Morganellaceae</taxon>
        <taxon>Morganella</taxon>
    </lineage>
</organism>
<dbReference type="InterPro" id="IPR044925">
    <property type="entry name" value="His-Me_finger_sf"/>
</dbReference>
<dbReference type="GO" id="GO:0005102">
    <property type="term" value="F:signaling receptor binding"/>
    <property type="evidence" value="ECO:0007669"/>
    <property type="project" value="InterPro"/>
</dbReference>
<dbReference type="PRINTS" id="PR01300">
    <property type="entry name" value="PYOCINKILLER"/>
</dbReference>
<dbReference type="Gene3D" id="3.90.540.10">
    <property type="entry name" value="Colicin/pyocin, DNase domain"/>
    <property type="match status" value="1"/>
</dbReference>
<dbReference type="GO" id="GO:0031640">
    <property type="term" value="P:killing of cells of another organism"/>
    <property type="evidence" value="ECO:0007669"/>
    <property type="project" value="UniProtKB-KW"/>
</dbReference>
<evidence type="ECO:0000256" key="3">
    <source>
        <dbReference type="ARBA" id="ARBA00022722"/>
    </source>
</evidence>
<dbReference type="GO" id="GO:0016787">
    <property type="term" value="F:hydrolase activity"/>
    <property type="evidence" value="ECO:0007669"/>
    <property type="project" value="UniProtKB-KW"/>
</dbReference>
<evidence type="ECO:0000256" key="6">
    <source>
        <dbReference type="ARBA" id="ARBA00023022"/>
    </source>
</evidence>
<dbReference type="Pfam" id="PF21431">
    <property type="entry name" value="Col-Pyo_DNase"/>
    <property type="match status" value="1"/>
</dbReference>
<evidence type="ECO:0000313" key="9">
    <source>
        <dbReference type="Proteomes" id="UP000092377"/>
    </source>
</evidence>
<reference evidence="9" key="1">
    <citation type="submission" date="2016-06" db="EMBL/GenBank/DDBJ databases">
        <authorList>
            <person name="Butler K."/>
        </authorList>
    </citation>
    <scope>NUCLEOTIDE SEQUENCE [LARGE SCALE GENOMIC DNA]</scope>
    <source>
        <strain evidence="9">GCSL-Mp20</strain>
    </source>
</reference>
<keyword evidence="5" id="KW-0378">Hydrolase</keyword>
<dbReference type="RefSeq" id="WP_067399681.1">
    <property type="nucleotide sequence ID" value="NZ_LZEY01000005.1"/>
</dbReference>
<evidence type="ECO:0000256" key="2">
    <source>
        <dbReference type="ARBA" id="ARBA00022529"/>
    </source>
</evidence>
<sequence>MLFNPLYLNKKKCNQPGVATGKGKTVGDKWLEDTGKEAGAQIPDRIADKLRGKKFSSFDDFRKQFWIEVSKDPELSKQFIKGNRDRIQIGKAPKTPKDGVVAKRSSFEIHHDKLISRGGEVYDVGNY</sequence>
<name>A0A1B8HSS3_9GAMM</name>
<evidence type="ECO:0000313" key="8">
    <source>
        <dbReference type="EMBL" id="OBU12496.1"/>
    </source>
</evidence>
<dbReference type="InterPro" id="IPR037146">
    <property type="entry name" value="Colicin/pyocin_DNase_dom_sf"/>
</dbReference>
<keyword evidence="4" id="KW-0255">Endonuclease</keyword>
<dbReference type="EMBL" id="LZEY01000005">
    <property type="protein sequence ID" value="OBU12496.1"/>
    <property type="molecule type" value="Genomic_DNA"/>
</dbReference>
<proteinExistence type="inferred from homology"/>